<feature type="domain" description="RsdA/BaiN/AoA(So)-like insert" evidence="5">
    <location>
        <begin position="191"/>
        <end position="340"/>
    </location>
</feature>
<dbReference type="SUPFAM" id="SSF160996">
    <property type="entry name" value="HI0933 insert domain-like"/>
    <property type="match status" value="1"/>
</dbReference>
<name>A0ABY1P1K0_9HYPH</name>
<keyword evidence="7" id="KW-1185">Reference proteome</keyword>
<dbReference type="Gene3D" id="1.10.8.260">
    <property type="entry name" value="HI0933 insert domain-like"/>
    <property type="match status" value="1"/>
</dbReference>
<gene>
    <name evidence="6" type="ORF">SAMN06265374_2324</name>
</gene>
<dbReference type="PRINTS" id="PR00368">
    <property type="entry name" value="FADPNR"/>
</dbReference>
<organism evidence="6 7">
    <name type="scientific">Roseibium denhamense</name>
    <dbReference type="NCBI Taxonomy" id="76305"/>
    <lineage>
        <taxon>Bacteria</taxon>
        <taxon>Pseudomonadati</taxon>
        <taxon>Pseudomonadota</taxon>
        <taxon>Alphaproteobacteria</taxon>
        <taxon>Hyphomicrobiales</taxon>
        <taxon>Stappiaceae</taxon>
        <taxon>Roseibium</taxon>
    </lineage>
</organism>
<reference evidence="6 7" key="1">
    <citation type="submission" date="2017-05" db="EMBL/GenBank/DDBJ databases">
        <authorList>
            <person name="Varghese N."/>
            <person name="Submissions S."/>
        </authorList>
    </citation>
    <scope>NUCLEOTIDE SEQUENCE [LARGE SCALE GENOMIC DNA]</scope>
    <source>
        <strain evidence="6 7">DSM 15949</strain>
    </source>
</reference>
<dbReference type="Pfam" id="PF03486">
    <property type="entry name" value="HI0933_like"/>
    <property type="match status" value="1"/>
</dbReference>
<dbReference type="InterPro" id="IPR004792">
    <property type="entry name" value="BaiN-like"/>
</dbReference>
<evidence type="ECO:0000256" key="3">
    <source>
        <dbReference type="ARBA" id="ARBA00022827"/>
    </source>
</evidence>
<dbReference type="InterPro" id="IPR036188">
    <property type="entry name" value="FAD/NAD-bd_sf"/>
</dbReference>
<evidence type="ECO:0000259" key="4">
    <source>
        <dbReference type="Pfam" id="PF03486"/>
    </source>
</evidence>
<dbReference type="SUPFAM" id="SSF51905">
    <property type="entry name" value="FAD/NAD(P)-binding domain"/>
    <property type="match status" value="1"/>
</dbReference>
<proteinExistence type="predicted"/>
<dbReference type="EMBL" id="FXTT01000003">
    <property type="protein sequence ID" value="SMP23870.1"/>
    <property type="molecule type" value="Genomic_DNA"/>
</dbReference>
<dbReference type="Pfam" id="PF22780">
    <property type="entry name" value="HI0933_like_1st"/>
    <property type="match status" value="1"/>
</dbReference>
<dbReference type="Proteomes" id="UP001157914">
    <property type="component" value="Unassembled WGS sequence"/>
</dbReference>
<dbReference type="InterPro" id="IPR022460">
    <property type="entry name" value="Flavoprotein_PP4765"/>
</dbReference>
<sequence>MLDVLIIGAGPSGLFAAEQLSAKGLCVRICDKMASPARKFLMAGRGGLNLTHSEDLSAFMGRYREATGFLAPLIEAFPPNELRRWCDGHGGETFTGTSGRVFPKAMKASPLLRAWLRRLEAQGVSMTLRAEFAGLDEKGKALIAENGKPAEAVPARAVLLALGGGSWPKLGSNAGWVPHLEECGIHISPFEPANCGFEVAWSDHLTSRFSGFPLKRIRLSLGEDTVFGEAIVSDRGLEGGAVYAISASIRQHIKEHGQTDILLDLRPEQTHDSLAAKLAKPRGKQSMATFLKKTLKLLPVEQALLREPGPLPATPEDLAARIKALKISCKKPYPIDRAISSAGGIALNEVDDRLMLKKVPGVFAAGEMLDWEAPTGGYLLQACFATAFRAAAGIEDYLKQTKDKAYAS</sequence>
<evidence type="ECO:0008006" key="8">
    <source>
        <dbReference type="Google" id="ProtNLM"/>
    </source>
</evidence>
<dbReference type="PRINTS" id="PR00411">
    <property type="entry name" value="PNDRDTASEI"/>
</dbReference>
<dbReference type="InterPro" id="IPR023166">
    <property type="entry name" value="BaiN-like_dom_sf"/>
</dbReference>
<dbReference type="Gene3D" id="3.50.50.60">
    <property type="entry name" value="FAD/NAD(P)-binding domain"/>
    <property type="match status" value="1"/>
</dbReference>
<dbReference type="PANTHER" id="PTHR42887:SF1">
    <property type="entry name" value="BLR3961 PROTEIN"/>
    <property type="match status" value="1"/>
</dbReference>
<protein>
    <recommendedName>
        <fullName evidence="8">TIGR03862 family flavoprotein</fullName>
    </recommendedName>
</protein>
<dbReference type="RefSeq" id="WP_155193660.1">
    <property type="nucleotide sequence ID" value="NZ_BAAAEA010000002.1"/>
</dbReference>
<evidence type="ECO:0000256" key="2">
    <source>
        <dbReference type="ARBA" id="ARBA00022630"/>
    </source>
</evidence>
<evidence type="ECO:0000256" key="1">
    <source>
        <dbReference type="ARBA" id="ARBA00001974"/>
    </source>
</evidence>
<dbReference type="PANTHER" id="PTHR42887">
    <property type="entry name" value="OS12G0638800 PROTEIN"/>
    <property type="match status" value="1"/>
</dbReference>
<evidence type="ECO:0000313" key="7">
    <source>
        <dbReference type="Proteomes" id="UP001157914"/>
    </source>
</evidence>
<evidence type="ECO:0000259" key="5">
    <source>
        <dbReference type="Pfam" id="PF22780"/>
    </source>
</evidence>
<keyword evidence="2" id="KW-0285">Flavoprotein</keyword>
<dbReference type="Gene3D" id="2.40.30.10">
    <property type="entry name" value="Translation factors"/>
    <property type="match status" value="1"/>
</dbReference>
<comment type="caution">
    <text evidence="6">The sequence shown here is derived from an EMBL/GenBank/DDBJ whole genome shotgun (WGS) entry which is preliminary data.</text>
</comment>
<accession>A0ABY1P1K0</accession>
<dbReference type="InterPro" id="IPR055178">
    <property type="entry name" value="RsdA/BaiN/AoA(So)-like_dom"/>
</dbReference>
<feature type="domain" description="RsdA/BaiN/AoA(So)-like Rossmann fold-like" evidence="4">
    <location>
        <begin position="3"/>
        <end position="392"/>
    </location>
</feature>
<dbReference type="InterPro" id="IPR057661">
    <property type="entry name" value="RsdA/BaiN/AoA(So)_Rossmann"/>
</dbReference>
<comment type="cofactor">
    <cofactor evidence="1">
        <name>FAD</name>
        <dbReference type="ChEBI" id="CHEBI:57692"/>
    </cofactor>
</comment>
<dbReference type="NCBIfam" id="TIGR00275">
    <property type="entry name" value="aminoacetone oxidase family FAD-binding enzyme"/>
    <property type="match status" value="1"/>
</dbReference>
<keyword evidence="3" id="KW-0274">FAD</keyword>
<dbReference type="NCBIfam" id="TIGR03862">
    <property type="entry name" value="flavo_PP4765"/>
    <property type="match status" value="1"/>
</dbReference>
<evidence type="ECO:0000313" key="6">
    <source>
        <dbReference type="EMBL" id="SMP23870.1"/>
    </source>
</evidence>